<dbReference type="EMBL" id="CP159837">
    <property type="protein sequence ID" value="XCM39961.1"/>
    <property type="molecule type" value="Genomic_DNA"/>
</dbReference>
<sequence length="98" mass="11535">MKDKAEVLEKMKSTWHYYRDYRRSHNSMENNLCDEGVCQEVLCVDALYDDYQHLKRELKNTTGVTICPECGETIEPITDKCPACGVRFITAWDHEWDN</sequence>
<accession>A0AAU8JMC1</accession>
<gene>
    <name evidence="1" type="ORF">ABWT76_002929</name>
</gene>
<evidence type="ECO:0000313" key="1">
    <source>
        <dbReference type="EMBL" id="XCM39961.1"/>
    </source>
</evidence>
<dbReference type="RefSeq" id="WP_054469884.1">
    <property type="nucleotide sequence ID" value="NZ_CP159837.1"/>
</dbReference>
<dbReference type="AlphaFoldDB" id="A0AAU8JMC1"/>
<name>A0AAU8JMC1_9CYAN</name>
<proteinExistence type="predicted"/>
<protein>
    <recommendedName>
        <fullName evidence="2">Zinc ribbon domain-containing protein</fullName>
    </recommendedName>
</protein>
<evidence type="ECO:0008006" key="2">
    <source>
        <dbReference type="Google" id="ProtNLM"/>
    </source>
</evidence>
<organism evidence="1">
    <name type="scientific">Planktothricoides raciborskii GIHE-MW2</name>
    <dbReference type="NCBI Taxonomy" id="2792601"/>
    <lineage>
        <taxon>Bacteria</taxon>
        <taxon>Bacillati</taxon>
        <taxon>Cyanobacteriota</taxon>
        <taxon>Cyanophyceae</taxon>
        <taxon>Oscillatoriophycideae</taxon>
        <taxon>Oscillatoriales</taxon>
        <taxon>Oscillatoriaceae</taxon>
        <taxon>Planktothricoides</taxon>
    </lineage>
</organism>
<reference evidence="1" key="1">
    <citation type="submission" date="2024-07" db="EMBL/GenBank/DDBJ databases">
        <authorList>
            <person name="Kim Y.J."/>
            <person name="Jeong J.Y."/>
        </authorList>
    </citation>
    <scope>NUCLEOTIDE SEQUENCE</scope>
    <source>
        <strain evidence="1">GIHE-MW2</strain>
    </source>
</reference>